<sequence>MHLADVVRMLFILLPLLSCDKSQELYPSQCNCDIEALRISEPSLVTYQVAAYENASVSTITYKTSKGKVTIEPESLPFETTIQLDKGDTVALTAVGNPKKGSIILGYEIKEKDRPYPNSSTASRVWILKDGTCQ</sequence>
<name>A0ABQ1MAE0_9SPHI</name>
<reference evidence="2" key="1">
    <citation type="journal article" date="2019" name="Int. J. Syst. Evol. Microbiol.">
        <title>The Global Catalogue of Microorganisms (GCM) 10K type strain sequencing project: providing services to taxonomists for standard genome sequencing and annotation.</title>
        <authorList>
            <consortium name="The Broad Institute Genomics Platform"/>
            <consortium name="The Broad Institute Genome Sequencing Center for Infectious Disease"/>
            <person name="Wu L."/>
            <person name="Ma J."/>
        </authorList>
    </citation>
    <scope>NUCLEOTIDE SEQUENCE [LARGE SCALE GENOMIC DNA]</scope>
    <source>
        <strain evidence="2">CGMCC 1.15342</strain>
    </source>
</reference>
<keyword evidence="2" id="KW-1185">Reference proteome</keyword>
<evidence type="ECO:0000313" key="2">
    <source>
        <dbReference type="Proteomes" id="UP000597338"/>
    </source>
</evidence>
<comment type="caution">
    <text evidence="1">The sequence shown here is derived from an EMBL/GenBank/DDBJ whole genome shotgun (WGS) entry which is preliminary data.</text>
</comment>
<proteinExistence type="predicted"/>
<dbReference type="EMBL" id="BMIK01000012">
    <property type="protein sequence ID" value="GGC37163.1"/>
    <property type="molecule type" value="Genomic_DNA"/>
</dbReference>
<accession>A0ABQ1MAE0</accession>
<dbReference type="RefSeq" id="WP_229717597.1">
    <property type="nucleotide sequence ID" value="NZ_BMIK01000012.1"/>
</dbReference>
<dbReference type="Proteomes" id="UP000597338">
    <property type="component" value="Unassembled WGS sequence"/>
</dbReference>
<evidence type="ECO:0000313" key="1">
    <source>
        <dbReference type="EMBL" id="GGC37163.1"/>
    </source>
</evidence>
<gene>
    <name evidence="1" type="ORF">GCM10011386_31570</name>
</gene>
<protein>
    <submittedName>
        <fullName evidence="1">Uncharacterized protein</fullName>
    </submittedName>
</protein>
<organism evidence="1 2">
    <name type="scientific">Parapedobacter defluvii</name>
    <dbReference type="NCBI Taxonomy" id="2045106"/>
    <lineage>
        <taxon>Bacteria</taxon>
        <taxon>Pseudomonadati</taxon>
        <taxon>Bacteroidota</taxon>
        <taxon>Sphingobacteriia</taxon>
        <taxon>Sphingobacteriales</taxon>
        <taxon>Sphingobacteriaceae</taxon>
        <taxon>Parapedobacter</taxon>
    </lineage>
</organism>